<accession>A0A1A8WPA5</accession>
<protein>
    <submittedName>
        <fullName evidence="1">Uncharacterized protein</fullName>
    </submittedName>
</protein>
<organism evidence="1 2">
    <name type="scientific">Plasmodium ovale curtisi</name>
    <dbReference type="NCBI Taxonomy" id="864141"/>
    <lineage>
        <taxon>Eukaryota</taxon>
        <taxon>Sar</taxon>
        <taxon>Alveolata</taxon>
        <taxon>Apicomplexa</taxon>
        <taxon>Aconoidasida</taxon>
        <taxon>Haemosporida</taxon>
        <taxon>Plasmodiidae</taxon>
        <taxon>Plasmodium</taxon>
        <taxon>Plasmodium (Plasmodium)</taxon>
    </lineage>
</organism>
<name>A0A1A8WPA5_PLAOA</name>
<evidence type="ECO:0000313" key="1">
    <source>
        <dbReference type="EMBL" id="SBS93156.1"/>
    </source>
</evidence>
<reference evidence="2" key="1">
    <citation type="submission" date="2016-05" db="EMBL/GenBank/DDBJ databases">
        <authorList>
            <person name="Naeem Raeece"/>
        </authorList>
    </citation>
    <scope>NUCLEOTIDE SEQUENCE [LARGE SCALE GENOMIC DNA]</scope>
</reference>
<gene>
    <name evidence="1" type="ORF">POVCU2_0079350</name>
</gene>
<evidence type="ECO:0000313" key="2">
    <source>
        <dbReference type="Proteomes" id="UP000078560"/>
    </source>
</evidence>
<sequence>MESYAVDEIVQVATPSKTCNKSGDKKLPDLIPSRELTCSFIGNVSMGINPLRVEATEEVAPKKNYFASMESGIQGYLWENLQKKAEKSFF</sequence>
<dbReference type="EMBL" id="FLQU01001474">
    <property type="protein sequence ID" value="SBS93156.1"/>
    <property type="molecule type" value="Genomic_DNA"/>
</dbReference>
<dbReference type="Proteomes" id="UP000078560">
    <property type="component" value="Unassembled WGS sequence"/>
</dbReference>
<dbReference type="AlphaFoldDB" id="A0A1A8WPA5"/>
<proteinExistence type="predicted"/>